<keyword evidence="2" id="KW-1185">Reference proteome</keyword>
<dbReference type="EMBL" id="JAJTJA010000007">
    <property type="protein sequence ID" value="KAH8696389.1"/>
    <property type="molecule type" value="Genomic_DNA"/>
</dbReference>
<dbReference type="GeneID" id="70246659"/>
<accession>A0AAD4KUN9</accession>
<sequence length="131" mass="14830">MWRYSLGISVSCIEFQQIFNPEILNLSAISLCRNRKWWPQPSCLEFNFTFRTSISCIEIVIGIAGYSGILPSSGIGSSVRKGIRGIPWLGKSTGPFSITHGKLVSFIIGRQLFSDAYSQVLYTVDYWFRFC</sequence>
<protein>
    <submittedName>
        <fullName evidence="1">Uncharacterized protein</fullName>
    </submittedName>
</protein>
<dbReference type="AlphaFoldDB" id="A0AAD4KUN9"/>
<comment type="caution">
    <text evidence="1">The sequence shown here is derived from an EMBL/GenBank/DDBJ whole genome shotgun (WGS) entry which is preliminary data.</text>
</comment>
<evidence type="ECO:0000313" key="1">
    <source>
        <dbReference type="EMBL" id="KAH8696389.1"/>
    </source>
</evidence>
<dbReference type="Proteomes" id="UP001201262">
    <property type="component" value="Unassembled WGS sequence"/>
</dbReference>
<evidence type="ECO:0000313" key="2">
    <source>
        <dbReference type="Proteomes" id="UP001201262"/>
    </source>
</evidence>
<reference evidence="1" key="1">
    <citation type="submission" date="2021-12" db="EMBL/GenBank/DDBJ databases">
        <title>Convergent genome expansion in fungi linked to evolution of root-endophyte symbiosis.</title>
        <authorList>
            <consortium name="DOE Joint Genome Institute"/>
            <person name="Ke Y.-H."/>
            <person name="Bonito G."/>
            <person name="Liao H.-L."/>
            <person name="Looney B."/>
            <person name="Rojas-Flechas A."/>
            <person name="Nash J."/>
            <person name="Hameed K."/>
            <person name="Schadt C."/>
            <person name="Martin F."/>
            <person name="Crous P.W."/>
            <person name="Miettinen O."/>
            <person name="Magnuson J.K."/>
            <person name="Labbe J."/>
            <person name="Jacobson D."/>
            <person name="Doktycz M.J."/>
            <person name="Veneault-Fourrey C."/>
            <person name="Kuo A."/>
            <person name="Mondo S."/>
            <person name="Calhoun S."/>
            <person name="Riley R."/>
            <person name="Ohm R."/>
            <person name="LaButti K."/>
            <person name="Andreopoulos B."/>
            <person name="Pangilinan J."/>
            <person name="Nolan M."/>
            <person name="Tritt A."/>
            <person name="Clum A."/>
            <person name="Lipzen A."/>
            <person name="Daum C."/>
            <person name="Barry K."/>
            <person name="Grigoriev I.V."/>
            <person name="Vilgalys R."/>
        </authorList>
    </citation>
    <scope>NUCLEOTIDE SEQUENCE</scope>
    <source>
        <strain evidence="1">PMI_201</strain>
    </source>
</reference>
<organism evidence="1 2">
    <name type="scientific">Talaromyces proteolyticus</name>
    <dbReference type="NCBI Taxonomy" id="1131652"/>
    <lineage>
        <taxon>Eukaryota</taxon>
        <taxon>Fungi</taxon>
        <taxon>Dikarya</taxon>
        <taxon>Ascomycota</taxon>
        <taxon>Pezizomycotina</taxon>
        <taxon>Eurotiomycetes</taxon>
        <taxon>Eurotiomycetidae</taxon>
        <taxon>Eurotiales</taxon>
        <taxon>Trichocomaceae</taxon>
        <taxon>Talaromyces</taxon>
        <taxon>Talaromyces sect. Bacilispori</taxon>
    </lineage>
</organism>
<gene>
    <name evidence="1" type="ORF">BGW36DRAFT_380860</name>
</gene>
<proteinExistence type="predicted"/>
<name>A0AAD4KUN9_9EURO</name>
<dbReference type="RefSeq" id="XP_046071326.1">
    <property type="nucleotide sequence ID" value="XM_046216372.1"/>
</dbReference>